<dbReference type="InterPro" id="IPR000008">
    <property type="entry name" value="C2_dom"/>
</dbReference>
<dbReference type="PROSITE" id="PS50125">
    <property type="entry name" value="GUANYLATE_CYCLASE_2"/>
    <property type="match status" value="2"/>
</dbReference>
<protein>
    <recommendedName>
        <fullName evidence="8">Adenylate cyclase</fullName>
    </recommendedName>
</protein>
<feature type="domain" description="Guanylate cyclase" evidence="5">
    <location>
        <begin position="821"/>
        <end position="966"/>
    </location>
</feature>
<feature type="region of interest" description="Disordered" evidence="3">
    <location>
        <begin position="1531"/>
        <end position="1568"/>
    </location>
</feature>
<dbReference type="GO" id="GO:0005737">
    <property type="term" value="C:cytoplasm"/>
    <property type="evidence" value="ECO:0007669"/>
    <property type="project" value="TreeGrafter"/>
</dbReference>
<dbReference type="Pfam" id="PF00168">
    <property type="entry name" value="C2"/>
    <property type="match status" value="3"/>
</dbReference>
<dbReference type="SMART" id="SM00239">
    <property type="entry name" value="C2"/>
    <property type="match status" value="3"/>
</dbReference>
<feature type="domain" description="C2" evidence="4">
    <location>
        <begin position="1"/>
        <end position="120"/>
    </location>
</feature>
<dbReference type="CDD" id="cd00030">
    <property type="entry name" value="C2"/>
    <property type="match status" value="2"/>
</dbReference>
<feature type="region of interest" description="Disordered" evidence="3">
    <location>
        <begin position="1305"/>
        <end position="1330"/>
    </location>
</feature>
<dbReference type="CDD" id="cd07302">
    <property type="entry name" value="CHD"/>
    <property type="match status" value="1"/>
</dbReference>
<evidence type="ECO:0000256" key="1">
    <source>
        <dbReference type="ARBA" id="ARBA00022741"/>
    </source>
</evidence>
<dbReference type="InterPro" id="IPR029787">
    <property type="entry name" value="Nucleotide_cyclase"/>
</dbReference>
<comment type="caution">
    <text evidence="6">The sequence shown here is derived from an EMBL/GenBank/DDBJ whole genome shotgun (WGS) entry which is preliminary data.</text>
</comment>
<evidence type="ECO:0000259" key="5">
    <source>
        <dbReference type="PROSITE" id="PS50125"/>
    </source>
</evidence>
<feature type="domain" description="C2" evidence="4">
    <location>
        <begin position="328"/>
        <end position="469"/>
    </location>
</feature>
<dbReference type="Gene3D" id="3.30.70.1230">
    <property type="entry name" value="Nucleotide cyclase"/>
    <property type="match status" value="2"/>
</dbReference>
<evidence type="ECO:0000256" key="2">
    <source>
        <dbReference type="ARBA" id="ARBA00022840"/>
    </source>
</evidence>
<dbReference type="GO" id="GO:0004016">
    <property type="term" value="F:adenylate cyclase activity"/>
    <property type="evidence" value="ECO:0007669"/>
    <property type="project" value="TreeGrafter"/>
</dbReference>
<proteinExistence type="predicted"/>
<reference evidence="6" key="1">
    <citation type="submission" date="2023-01" db="EMBL/GenBank/DDBJ databases">
        <title>Metagenome sequencing of chrysophaentin producing Chrysophaeum taylorii.</title>
        <authorList>
            <person name="Davison J."/>
            <person name="Bewley C."/>
        </authorList>
    </citation>
    <scope>NUCLEOTIDE SEQUENCE</scope>
    <source>
        <strain evidence="6">NIES-1699</strain>
    </source>
</reference>
<dbReference type="PANTHER" id="PTHR16305:SF28">
    <property type="entry name" value="GUANYLATE CYCLASE DOMAIN-CONTAINING PROTEIN"/>
    <property type="match status" value="1"/>
</dbReference>
<dbReference type="PROSITE" id="PS50004">
    <property type="entry name" value="C2"/>
    <property type="match status" value="3"/>
</dbReference>
<dbReference type="GO" id="GO:0005524">
    <property type="term" value="F:ATP binding"/>
    <property type="evidence" value="ECO:0007669"/>
    <property type="project" value="UniProtKB-KW"/>
</dbReference>
<dbReference type="SUPFAM" id="SSF49562">
    <property type="entry name" value="C2 domain (Calcium/lipid-binding domain, CaLB)"/>
    <property type="match status" value="3"/>
</dbReference>
<dbReference type="InterPro" id="IPR035892">
    <property type="entry name" value="C2_domain_sf"/>
</dbReference>
<evidence type="ECO:0000313" key="6">
    <source>
        <dbReference type="EMBL" id="KAJ8607225.1"/>
    </source>
</evidence>
<dbReference type="GO" id="GO:0035556">
    <property type="term" value="P:intracellular signal transduction"/>
    <property type="evidence" value="ECO:0007669"/>
    <property type="project" value="InterPro"/>
</dbReference>
<dbReference type="InterPro" id="IPR001054">
    <property type="entry name" value="A/G_cyclase"/>
</dbReference>
<keyword evidence="2" id="KW-0067">ATP-binding</keyword>
<feature type="domain" description="Guanylate cyclase" evidence="5">
    <location>
        <begin position="1125"/>
        <end position="1200"/>
    </location>
</feature>
<feature type="compositionally biased region" description="Pro residues" evidence="3">
    <location>
        <begin position="1311"/>
        <end position="1321"/>
    </location>
</feature>
<evidence type="ECO:0000313" key="7">
    <source>
        <dbReference type="Proteomes" id="UP001230188"/>
    </source>
</evidence>
<keyword evidence="1" id="KW-0547">Nucleotide-binding</keyword>
<dbReference type="Gene3D" id="2.60.40.150">
    <property type="entry name" value="C2 domain"/>
    <property type="match status" value="3"/>
</dbReference>
<feature type="region of interest" description="Disordered" evidence="3">
    <location>
        <begin position="1470"/>
        <end position="1494"/>
    </location>
</feature>
<evidence type="ECO:0000259" key="4">
    <source>
        <dbReference type="PROSITE" id="PS50004"/>
    </source>
</evidence>
<dbReference type="SUPFAM" id="SSF55073">
    <property type="entry name" value="Nucleotide cyclase"/>
    <property type="match status" value="2"/>
</dbReference>
<accession>A0AAD7XP19</accession>
<dbReference type="GO" id="GO:0009190">
    <property type="term" value="P:cyclic nucleotide biosynthetic process"/>
    <property type="evidence" value="ECO:0007669"/>
    <property type="project" value="InterPro"/>
</dbReference>
<evidence type="ECO:0000256" key="3">
    <source>
        <dbReference type="SAM" id="MobiDB-lite"/>
    </source>
</evidence>
<dbReference type="Pfam" id="PF00211">
    <property type="entry name" value="Guanylate_cyc"/>
    <property type="match status" value="1"/>
</dbReference>
<organism evidence="6 7">
    <name type="scientific">Chrysophaeum taylorii</name>
    <dbReference type="NCBI Taxonomy" id="2483200"/>
    <lineage>
        <taxon>Eukaryota</taxon>
        <taxon>Sar</taxon>
        <taxon>Stramenopiles</taxon>
        <taxon>Ochrophyta</taxon>
        <taxon>Pelagophyceae</taxon>
        <taxon>Pelagomonadales</taxon>
        <taxon>Pelagomonadaceae</taxon>
        <taxon>Chrysophaeum</taxon>
    </lineage>
</organism>
<feature type="domain" description="C2" evidence="4">
    <location>
        <begin position="188"/>
        <end position="305"/>
    </location>
</feature>
<gene>
    <name evidence="6" type="ORF">CTAYLR_009921</name>
</gene>
<feature type="compositionally biased region" description="Low complexity" evidence="3">
    <location>
        <begin position="1531"/>
        <end position="1543"/>
    </location>
</feature>
<sequence length="1939" mass="210861">MPFEVAVDVLSARNLIAVDEDGTSDPFVTVQLLAVSKGRLSAHKVYRKTKSTKEKRRTLSPVFRSEDNNAFQFTNLSELPVVVAFRVMDWNRWASPKPMGEFSVRIEEPGASWTKFYGLKAPRGETMSSFLRRSSSLVSRGTLGEVEVRVSVTSSRQRSRRPSFFASGRGLSTSRKAPDGWAAAAELEAGKKWFDASVPSREPNVLRVAVVGASGLEPRRSSSADPFAVVRYRGTKRSTRVERRTLEPVWATTLDFARPKDGGSDVVTVEVCDARTFSERKRLGKAQADCSSSRVQATALDLDTHGAVTLAWKLAYDPIYDETADSDWFSSFLTDDDAAPDDARPDEVHVVVVRARGLRAADAAVFGEATSDPYVKLRVLKSSESIVEDSWAQTEVVKKDLAPVWNARFALRLGDDDDEDEAAAAAYRLCLEVFDRDFLSSDDFLGRAYVDLAKTVKQERARTATAEWIPLEGDDATGEILVATKTHCSSKQPVEARALEPTEDLALPAQPAAPPRPARLSWRPFSSADDVASELPNELRVGLKRAAGLWEEDLDAAVSVVFSVLRREAADADAAEEVVLEWQSRQARLFRAPAAAAAAAADPADGSVEATFQQAFAWPLLPTRRDDEYFLSATLTTVGGAEGPQDWALRGSVPLADVVKDRPKVETLDLDLAAAAAAASAPRETNRHRFFGDTKPVLQLAVQWRHNRCLADITPLAERLDDDDDKEDEKKDDNRRRRSSFQSIVKHRILGVNNFLKAKVNQSPDALYAYAAFVPACVLKEVAKRRADGGSFRRLQALEDRSEDSSIYGRAMRSETKADAAVLFADISGFTKLTEKLNARLNGAELLCAELDVVYGALCEEADALGGDAVKFAGDAICFVWVVEGTERGGVDLSEATRRAALCARRAHSRVRRHPAVEGVKLTLHAGLSAGPLTLLSITRERPAGQRQRAEFIVAGVPLEQIGVAEPLAGPGETVCSPRAWTYLEAAFEGAPPLTKTNPLPEKAAGYKRIGGLLVDEEELVAEPPMPLMAATVQDLEPSDVECIAPFVPRAFDRILRSKHATATFVEHAKHAKAEIRELTVAFLSFEGVNVAEEPDRAQELVSCVDWATRNYDGSINKFIIDDKGTLAVIVFGLPTSVHENAATRCLAAIRLLQENLPSLGMSCWVGITTARTFCGAVGSRRRMEYTVMGDSVNLAARLMAACGKVAARAENAVIVAEATRAATQVEIEYEVLEPIFVKGKEHAVEIFAPIPWGAQPVKMRRSNLPRSLSSGMRDRADVAGVRFESHRAKLGELEDVFDDVFSRKPQHRPALPPPPPPPPSSSSTTPPLRRAESTNALGITTCVLRAVDGTSASMELTRCVPALCRKRGVALLRTLASRSIYDDGVLKATTLCGAWRGPVVSAIDIIAAADDDEELATLLAADNLPSFGSGLGIRQAQLERVLLKTAPGDVETIRDMFLPDEMLDDATTTEADAMPSSSSGLPPPPPPPAAAAEILGESDDPRRSMWHTSLRLLQPVVYEKAAGTALLRATRTAAASSSPSSSKVRDLPAATETTPDASEEGVARRTTSNLSKIQRIGRVASLVVELVLTAACHTPICILLDNLLQMDAASWEVVHLLSRGRRKGDGTSATVVPRYPVLLCLLAPLTRDEGVHRAEWLEAKALAELGSTLVDVTPLEPDESMLLAAETLGLCKSTDDDETRREAKARLEALPHLAAYVHEAGGVRDVLCSMLEDAITRRAIEVEVDDQGIARVAVLNHNLGALPPPEGHAAIALAAIDDALPIQDQLVLKAASAFKSAFTPTLLHNLAPINIEPRHVKDLCVKLCAPLESGKTIFKKRKRDDWYSKLTAAGSPANDLDADLFEFRETLLQKAVADTLLDSQIRHVMEKTDTLPIAGLKAKSWAVELLHPFILRKFNQMRQQSTRLRTQSGSSSLDQQLR</sequence>
<dbReference type="EMBL" id="JAQMWT010000229">
    <property type="protein sequence ID" value="KAJ8607225.1"/>
    <property type="molecule type" value="Genomic_DNA"/>
</dbReference>
<dbReference type="Proteomes" id="UP001230188">
    <property type="component" value="Unassembled WGS sequence"/>
</dbReference>
<keyword evidence="7" id="KW-1185">Reference proteome</keyword>
<evidence type="ECO:0008006" key="8">
    <source>
        <dbReference type="Google" id="ProtNLM"/>
    </source>
</evidence>
<name>A0AAD7XP19_9STRA</name>
<dbReference type="PANTHER" id="PTHR16305">
    <property type="entry name" value="TESTICULAR SOLUBLE ADENYLYL CYCLASE"/>
    <property type="match status" value="1"/>
</dbReference>